<evidence type="ECO:0000256" key="1">
    <source>
        <dbReference type="SAM" id="MobiDB-lite"/>
    </source>
</evidence>
<sequence length="100" mass="10006">MGLFVSWFACDDDVTDGGSSCGACTAGPAHPASIVHAAIAAQLVTPIARANCRVEIQHPAAMVTCEAAAGSGGVERERNIPSSYGTTAMNVTTGVEAAGQ</sequence>
<feature type="region of interest" description="Disordered" evidence="1">
    <location>
        <begin position="75"/>
        <end position="100"/>
    </location>
</feature>
<reference evidence="2 3" key="1">
    <citation type="submission" date="2023-10" db="EMBL/GenBank/DDBJ databases">
        <title>Noviherbaspirillum sp. CPCC 100848 genome assembly.</title>
        <authorList>
            <person name="Li X.Y."/>
            <person name="Fang X.M."/>
        </authorList>
    </citation>
    <scope>NUCLEOTIDE SEQUENCE [LARGE SCALE GENOMIC DNA]</scope>
    <source>
        <strain evidence="2 3">CPCC 100848</strain>
    </source>
</reference>
<keyword evidence="3" id="KW-1185">Reference proteome</keyword>
<dbReference type="RefSeq" id="WP_326509107.1">
    <property type="nucleotide sequence ID" value="NZ_JAWIIV010000030.1"/>
</dbReference>
<evidence type="ECO:0000313" key="3">
    <source>
        <dbReference type="Proteomes" id="UP001352263"/>
    </source>
</evidence>
<dbReference type="EMBL" id="JAWIIV010000030">
    <property type="protein sequence ID" value="MEC4722432.1"/>
    <property type="molecule type" value="Genomic_DNA"/>
</dbReference>
<gene>
    <name evidence="2" type="ORF">RY831_25030</name>
</gene>
<proteinExistence type="predicted"/>
<comment type="caution">
    <text evidence="2">The sequence shown here is derived from an EMBL/GenBank/DDBJ whole genome shotgun (WGS) entry which is preliminary data.</text>
</comment>
<evidence type="ECO:0000313" key="2">
    <source>
        <dbReference type="EMBL" id="MEC4722432.1"/>
    </source>
</evidence>
<organism evidence="2 3">
    <name type="scientific">Noviherbaspirillum album</name>
    <dbReference type="NCBI Taxonomy" id="3080276"/>
    <lineage>
        <taxon>Bacteria</taxon>
        <taxon>Pseudomonadati</taxon>
        <taxon>Pseudomonadota</taxon>
        <taxon>Betaproteobacteria</taxon>
        <taxon>Burkholderiales</taxon>
        <taxon>Oxalobacteraceae</taxon>
        <taxon>Noviherbaspirillum</taxon>
    </lineage>
</organism>
<name>A0ABU6JFK5_9BURK</name>
<feature type="compositionally biased region" description="Polar residues" evidence="1">
    <location>
        <begin position="80"/>
        <end position="93"/>
    </location>
</feature>
<dbReference type="Proteomes" id="UP001352263">
    <property type="component" value="Unassembled WGS sequence"/>
</dbReference>
<protein>
    <submittedName>
        <fullName evidence="2">Uncharacterized protein</fullName>
    </submittedName>
</protein>
<accession>A0ABU6JFK5</accession>